<sequence length="175" mass="19198">MPKIFSFDAETNGLWGQAFALSAAVYEEGQMTHSFTAYLGAENVTDAWVQENVLPKLCDLAVTHLSYSEMLKSFSEFYLAHKGGADVIVHMGVPVESRVLSNMYTSGHIGEWDAPYPLIDVAGVLKHAGEDPTSVDGYNERNGLLADRSEVMGLATHHPLYDSIATAVAYMHLMR</sequence>
<evidence type="ECO:0000313" key="2">
    <source>
        <dbReference type="Proteomes" id="UP000178794"/>
    </source>
</evidence>
<dbReference type="InterPro" id="IPR012337">
    <property type="entry name" value="RNaseH-like_sf"/>
</dbReference>
<proteinExistence type="predicted"/>
<dbReference type="EMBL" id="MFLF01000016">
    <property type="protein sequence ID" value="OGG59333.1"/>
    <property type="molecule type" value="Genomic_DNA"/>
</dbReference>
<dbReference type="AlphaFoldDB" id="A0A1F6DD37"/>
<name>A0A1F6DD37_9BACT</name>
<gene>
    <name evidence="1" type="ORF">A3C89_02395</name>
</gene>
<comment type="caution">
    <text evidence="1">The sequence shown here is derived from an EMBL/GenBank/DDBJ whole genome shotgun (WGS) entry which is preliminary data.</text>
</comment>
<reference evidence="1 2" key="1">
    <citation type="journal article" date="2016" name="Nat. Commun.">
        <title>Thousands of microbial genomes shed light on interconnected biogeochemical processes in an aquifer system.</title>
        <authorList>
            <person name="Anantharaman K."/>
            <person name="Brown C.T."/>
            <person name="Hug L.A."/>
            <person name="Sharon I."/>
            <person name="Castelle C.J."/>
            <person name="Probst A.J."/>
            <person name="Thomas B.C."/>
            <person name="Singh A."/>
            <person name="Wilkins M.J."/>
            <person name="Karaoz U."/>
            <person name="Brodie E.L."/>
            <person name="Williams K.H."/>
            <person name="Hubbard S.S."/>
            <person name="Banfield J.F."/>
        </authorList>
    </citation>
    <scope>NUCLEOTIDE SEQUENCE [LARGE SCALE GENOMIC DNA]</scope>
</reference>
<dbReference type="Proteomes" id="UP000178794">
    <property type="component" value="Unassembled WGS sequence"/>
</dbReference>
<dbReference type="SUPFAM" id="SSF53098">
    <property type="entry name" value="Ribonuclease H-like"/>
    <property type="match status" value="1"/>
</dbReference>
<evidence type="ECO:0000313" key="1">
    <source>
        <dbReference type="EMBL" id="OGG59333.1"/>
    </source>
</evidence>
<accession>A0A1F6DD37</accession>
<protein>
    <submittedName>
        <fullName evidence="1">Uncharacterized protein</fullName>
    </submittedName>
</protein>
<organism evidence="1 2">
    <name type="scientific">Candidatus Kaiserbacteria bacterium RIFCSPHIGHO2_02_FULL_50_50</name>
    <dbReference type="NCBI Taxonomy" id="1798492"/>
    <lineage>
        <taxon>Bacteria</taxon>
        <taxon>Candidatus Kaiseribacteriota</taxon>
    </lineage>
</organism>